<dbReference type="GO" id="GO:0030151">
    <property type="term" value="F:molybdenum ion binding"/>
    <property type="evidence" value="ECO:0007669"/>
    <property type="project" value="InterPro"/>
</dbReference>
<dbReference type="InterPro" id="IPR011037">
    <property type="entry name" value="Pyrv_Knase-like_insert_dom_sf"/>
</dbReference>
<dbReference type="Proteomes" id="UP000015531">
    <property type="component" value="Unassembled WGS sequence"/>
</dbReference>
<sequence>MVAEADPSRSAMASRLPSWHLDAMTADFMTIDALLVGTPVPFRGDAYSAIAKQPVTGPVRIGWGGLEGDAVADRVHHGGWDKAIHLYAQDHYAWWRARLPGHQLLDAPGAFGENIAARGLTESQLCLGDSFTLGSAVVEISHGRQPCWKLDHRFSARDVMATVVKTGRCGIYFRVIQEGEAEAGTRMTLLERPFPQWPIDRLFRLLIGGGHKDDPAGLRALVDMPVLAETWRDRARKLAPTG</sequence>
<proteinExistence type="predicted"/>
<keyword evidence="3" id="KW-1185">Reference proteome</keyword>
<dbReference type="PANTHER" id="PTHR30212:SF2">
    <property type="entry name" value="PROTEIN YIIM"/>
    <property type="match status" value="1"/>
</dbReference>
<name>T0HYR9_9SPHN</name>
<dbReference type="Gene3D" id="2.40.33.20">
    <property type="entry name" value="PK beta-barrel domain-like"/>
    <property type="match status" value="1"/>
</dbReference>
<dbReference type="AlphaFoldDB" id="T0HYR9"/>
<evidence type="ECO:0000313" key="2">
    <source>
        <dbReference type="EMBL" id="EQB17198.1"/>
    </source>
</evidence>
<comment type="caution">
    <text evidence="2">The sequence shown here is derived from an EMBL/GenBank/DDBJ whole genome shotgun (WGS) entry which is preliminary data.</text>
</comment>
<dbReference type="PANTHER" id="PTHR30212">
    <property type="entry name" value="PROTEIN YIIM"/>
    <property type="match status" value="1"/>
</dbReference>
<dbReference type="SUPFAM" id="SSF50800">
    <property type="entry name" value="PK beta-barrel domain-like"/>
    <property type="match status" value="1"/>
</dbReference>
<dbReference type="Pfam" id="PF03473">
    <property type="entry name" value="MOSC"/>
    <property type="match status" value="1"/>
</dbReference>
<evidence type="ECO:0000313" key="3">
    <source>
        <dbReference type="Proteomes" id="UP000015531"/>
    </source>
</evidence>
<protein>
    <submittedName>
        <fullName evidence="2">Molybdenum cofactor biosysynthesis protein</fullName>
    </submittedName>
</protein>
<dbReference type="GO" id="GO:0030170">
    <property type="term" value="F:pyridoxal phosphate binding"/>
    <property type="evidence" value="ECO:0007669"/>
    <property type="project" value="InterPro"/>
</dbReference>
<dbReference type="GO" id="GO:0003824">
    <property type="term" value="F:catalytic activity"/>
    <property type="evidence" value="ECO:0007669"/>
    <property type="project" value="InterPro"/>
</dbReference>
<organism evidence="2 3">
    <name type="scientific">Sphingobium lactosutens DS20</name>
    <dbReference type="NCBI Taxonomy" id="1331060"/>
    <lineage>
        <taxon>Bacteria</taxon>
        <taxon>Pseudomonadati</taxon>
        <taxon>Pseudomonadota</taxon>
        <taxon>Alphaproteobacteria</taxon>
        <taxon>Sphingomonadales</taxon>
        <taxon>Sphingomonadaceae</taxon>
        <taxon>Sphingobium</taxon>
    </lineage>
</organism>
<gene>
    <name evidence="2" type="ORF">RLDS_04405</name>
</gene>
<feature type="domain" description="MOSC" evidence="1">
    <location>
        <begin position="53"/>
        <end position="190"/>
    </location>
</feature>
<accession>T0HYR9</accession>
<dbReference type="InterPro" id="IPR052353">
    <property type="entry name" value="Benzoxazolinone_Detox_Enz"/>
</dbReference>
<dbReference type="PATRIC" id="fig|1331060.3.peg.807"/>
<dbReference type="InterPro" id="IPR005302">
    <property type="entry name" value="MoCF_Sase_C"/>
</dbReference>
<dbReference type="PROSITE" id="PS51340">
    <property type="entry name" value="MOSC"/>
    <property type="match status" value="1"/>
</dbReference>
<dbReference type="EMBL" id="ATDP01000071">
    <property type="protein sequence ID" value="EQB17198.1"/>
    <property type="molecule type" value="Genomic_DNA"/>
</dbReference>
<dbReference type="eggNOG" id="COG2258">
    <property type="taxonomic scope" value="Bacteria"/>
</dbReference>
<reference evidence="2 3" key="1">
    <citation type="journal article" date="2013" name="Genome Announc.">
        <title>Draft Genome Sequence of Sphingobium lactosutens Strain DS20T, Isolated from a Hexachlorocyclohexane Dumpsite.</title>
        <authorList>
            <person name="Kumar R."/>
            <person name="Dwivedi V."/>
            <person name="Negi V."/>
            <person name="Khurana J.P."/>
            <person name="Lal R."/>
        </authorList>
    </citation>
    <scope>NUCLEOTIDE SEQUENCE [LARGE SCALE GENOMIC DNA]</scope>
    <source>
        <strain evidence="2 3">DS20</strain>
    </source>
</reference>
<evidence type="ECO:0000259" key="1">
    <source>
        <dbReference type="PROSITE" id="PS51340"/>
    </source>
</evidence>